<feature type="chain" id="PRO_5043822650" description="Secreted protein" evidence="1">
    <location>
        <begin position="23"/>
        <end position="105"/>
    </location>
</feature>
<evidence type="ECO:0008006" key="4">
    <source>
        <dbReference type="Google" id="ProtNLM"/>
    </source>
</evidence>
<keyword evidence="1" id="KW-0732">Signal</keyword>
<feature type="signal peptide" evidence="1">
    <location>
        <begin position="1"/>
        <end position="22"/>
    </location>
</feature>
<evidence type="ECO:0000256" key="1">
    <source>
        <dbReference type="SAM" id="SignalP"/>
    </source>
</evidence>
<sequence length="105" mass="12301">MRRNIYNVILWINLFFLRSCVTRRTDTAARSLYANQSRVLFSSVHPHRYLRPPLWSPTIVNSIFYPVLASRIHALNVILMVQNWATRFINVFPRGITSPVADSRE</sequence>
<organism evidence="2 3">
    <name type="scientific">Cardiocondyla obscurior</name>
    <dbReference type="NCBI Taxonomy" id="286306"/>
    <lineage>
        <taxon>Eukaryota</taxon>
        <taxon>Metazoa</taxon>
        <taxon>Ecdysozoa</taxon>
        <taxon>Arthropoda</taxon>
        <taxon>Hexapoda</taxon>
        <taxon>Insecta</taxon>
        <taxon>Pterygota</taxon>
        <taxon>Neoptera</taxon>
        <taxon>Endopterygota</taxon>
        <taxon>Hymenoptera</taxon>
        <taxon>Apocrita</taxon>
        <taxon>Aculeata</taxon>
        <taxon>Formicoidea</taxon>
        <taxon>Formicidae</taxon>
        <taxon>Myrmicinae</taxon>
        <taxon>Cardiocondyla</taxon>
    </lineage>
</organism>
<evidence type="ECO:0000313" key="3">
    <source>
        <dbReference type="Proteomes" id="UP001430953"/>
    </source>
</evidence>
<protein>
    <recommendedName>
        <fullName evidence="4">Secreted protein</fullName>
    </recommendedName>
</protein>
<keyword evidence="3" id="KW-1185">Reference proteome</keyword>
<accession>A0AAW2FGG4</accession>
<gene>
    <name evidence="2" type="ORF">PUN28_010558</name>
</gene>
<evidence type="ECO:0000313" key="2">
    <source>
        <dbReference type="EMBL" id="KAL0115059.1"/>
    </source>
</evidence>
<proteinExistence type="predicted"/>
<reference evidence="2 3" key="1">
    <citation type="submission" date="2023-03" db="EMBL/GenBank/DDBJ databases">
        <title>High recombination rates correlate with genetic variation in Cardiocondyla obscurior ants.</title>
        <authorList>
            <person name="Errbii M."/>
        </authorList>
    </citation>
    <scope>NUCLEOTIDE SEQUENCE [LARGE SCALE GENOMIC DNA]</scope>
    <source>
        <strain evidence="2">Alpha-2009</strain>
        <tissue evidence="2">Whole body</tissue>
    </source>
</reference>
<comment type="caution">
    <text evidence="2">The sequence shown here is derived from an EMBL/GenBank/DDBJ whole genome shotgun (WGS) entry which is preliminary data.</text>
</comment>
<name>A0AAW2FGG4_9HYME</name>
<dbReference type="Proteomes" id="UP001430953">
    <property type="component" value="Unassembled WGS sequence"/>
</dbReference>
<dbReference type="AlphaFoldDB" id="A0AAW2FGG4"/>
<dbReference type="EMBL" id="JADYXP020000010">
    <property type="protein sequence ID" value="KAL0115059.1"/>
    <property type="molecule type" value="Genomic_DNA"/>
</dbReference>